<sequence length="328" mass="35712">MELRQLRYFLAVADAGSISEAARRLGVSQPTVSDRVHALEDRMQTNLFERQSRGVRLTCAGREVLGLARRITKDVDLALAYTERVARVEIGALALGFSISLASGRLRETLGVFRRLAPDVTMALREGNPSDLLARLRDYEIDLAVTVLDVSGGLLETQKLWDEPLVVALPVDHPLAGQPNVVWADLRGQSFVMRTPAGGIASTDSLLDRIADNNHFTIERHCISRDALLGLVGLGSGITVMESSVLGLAMPDVVLKPMSGPDSTLAVTAIWLAGNDNPARGRFVTMLRDWRRSPISRCRPDLCGTWQTGCRTSLKEPAAVLQTPCPLP</sequence>
<evidence type="ECO:0000256" key="4">
    <source>
        <dbReference type="ARBA" id="ARBA00023163"/>
    </source>
</evidence>
<dbReference type="Pfam" id="PF00126">
    <property type="entry name" value="HTH_1"/>
    <property type="match status" value="1"/>
</dbReference>
<dbReference type="AlphaFoldDB" id="A0A2R8BQS1"/>
<name>A0A2R8BQS1_9RHOB</name>
<dbReference type="InterPro" id="IPR000847">
    <property type="entry name" value="LysR_HTH_N"/>
</dbReference>
<dbReference type="InterPro" id="IPR005119">
    <property type="entry name" value="LysR_subst-bd"/>
</dbReference>
<organism evidence="6 7">
    <name type="scientific">Palleronia abyssalis</name>
    <dbReference type="NCBI Taxonomy" id="1501240"/>
    <lineage>
        <taxon>Bacteria</taxon>
        <taxon>Pseudomonadati</taxon>
        <taxon>Pseudomonadota</taxon>
        <taxon>Alphaproteobacteria</taxon>
        <taxon>Rhodobacterales</taxon>
        <taxon>Roseobacteraceae</taxon>
        <taxon>Palleronia</taxon>
    </lineage>
</organism>
<protein>
    <submittedName>
        <fullName evidence="6">HTH-type transcriptional regulator GltC</fullName>
    </submittedName>
</protein>
<dbReference type="InterPro" id="IPR036388">
    <property type="entry name" value="WH-like_DNA-bd_sf"/>
</dbReference>
<dbReference type="EMBL" id="ONZF01000001">
    <property type="protein sequence ID" value="SPJ22507.1"/>
    <property type="molecule type" value="Genomic_DNA"/>
</dbReference>
<gene>
    <name evidence="6" type="primary">gltC</name>
    <name evidence="6" type="ORF">PAA8504_00301</name>
</gene>
<keyword evidence="4" id="KW-0804">Transcription</keyword>
<comment type="similarity">
    <text evidence="1">Belongs to the LysR transcriptional regulatory family.</text>
</comment>
<dbReference type="PROSITE" id="PS50931">
    <property type="entry name" value="HTH_LYSR"/>
    <property type="match status" value="1"/>
</dbReference>
<dbReference type="PRINTS" id="PR00039">
    <property type="entry name" value="HTHLYSR"/>
</dbReference>
<dbReference type="SUPFAM" id="SSF53850">
    <property type="entry name" value="Periplasmic binding protein-like II"/>
    <property type="match status" value="1"/>
</dbReference>
<evidence type="ECO:0000313" key="6">
    <source>
        <dbReference type="EMBL" id="SPJ22507.1"/>
    </source>
</evidence>
<dbReference type="OrthoDB" id="7216893at2"/>
<keyword evidence="3" id="KW-0238">DNA-binding</keyword>
<evidence type="ECO:0000256" key="2">
    <source>
        <dbReference type="ARBA" id="ARBA00023015"/>
    </source>
</evidence>
<evidence type="ECO:0000259" key="5">
    <source>
        <dbReference type="PROSITE" id="PS50931"/>
    </source>
</evidence>
<dbReference type="Gene3D" id="3.40.190.10">
    <property type="entry name" value="Periplasmic binding protein-like II"/>
    <property type="match status" value="2"/>
</dbReference>
<proteinExistence type="inferred from homology"/>
<accession>A0A2R8BQS1</accession>
<dbReference type="CDD" id="cd08414">
    <property type="entry name" value="PBP2_LTTR_aromatics_like"/>
    <property type="match status" value="1"/>
</dbReference>
<dbReference type="PANTHER" id="PTHR30346:SF0">
    <property type="entry name" value="HCA OPERON TRANSCRIPTIONAL ACTIVATOR HCAR"/>
    <property type="match status" value="1"/>
</dbReference>
<evidence type="ECO:0000256" key="1">
    <source>
        <dbReference type="ARBA" id="ARBA00009437"/>
    </source>
</evidence>
<dbReference type="PANTHER" id="PTHR30346">
    <property type="entry name" value="TRANSCRIPTIONAL DUAL REGULATOR HCAR-RELATED"/>
    <property type="match status" value="1"/>
</dbReference>
<keyword evidence="2" id="KW-0805">Transcription regulation</keyword>
<dbReference type="Proteomes" id="UP000244912">
    <property type="component" value="Unassembled WGS sequence"/>
</dbReference>
<dbReference type="Gene3D" id="1.10.10.10">
    <property type="entry name" value="Winged helix-like DNA-binding domain superfamily/Winged helix DNA-binding domain"/>
    <property type="match status" value="1"/>
</dbReference>
<evidence type="ECO:0000256" key="3">
    <source>
        <dbReference type="ARBA" id="ARBA00023125"/>
    </source>
</evidence>
<evidence type="ECO:0000313" key="7">
    <source>
        <dbReference type="Proteomes" id="UP000244912"/>
    </source>
</evidence>
<dbReference type="GO" id="GO:0003677">
    <property type="term" value="F:DNA binding"/>
    <property type="evidence" value="ECO:0007669"/>
    <property type="project" value="UniProtKB-KW"/>
</dbReference>
<dbReference type="Pfam" id="PF03466">
    <property type="entry name" value="LysR_substrate"/>
    <property type="match status" value="1"/>
</dbReference>
<dbReference type="GO" id="GO:0003700">
    <property type="term" value="F:DNA-binding transcription factor activity"/>
    <property type="evidence" value="ECO:0007669"/>
    <property type="project" value="InterPro"/>
</dbReference>
<dbReference type="FunFam" id="1.10.10.10:FF:000001">
    <property type="entry name" value="LysR family transcriptional regulator"/>
    <property type="match status" value="1"/>
</dbReference>
<feature type="domain" description="HTH lysR-type" evidence="5">
    <location>
        <begin position="1"/>
        <end position="58"/>
    </location>
</feature>
<dbReference type="InterPro" id="IPR036390">
    <property type="entry name" value="WH_DNA-bd_sf"/>
</dbReference>
<dbReference type="GO" id="GO:0032993">
    <property type="term" value="C:protein-DNA complex"/>
    <property type="evidence" value="ECO:0007669"/>
    <property type="project" value="TreeGrafter"/>
</dbReference>
<keyword evidence="7" id="KW-1185">Reference proteome</keyword>
<dbReference type="RefSeq" id="WP_108892392.1">
    <property type="nucleotide sequence ID" value="NZ_ONZF01000001.1"/>
</dbReference>
<reference evidence="6 7" key="1">
    <citation type="submission" date="2018-03" db="EMBL/GenBank/DDBJ databases">
        <authorList>
            <person name="Keele B.F."/>
        </authorList>
    </citation>
    <scope>NUCLEOTIDE SEQUENCE [LARGE SCALE GENOMIC DNA]</scope>
    <source>
        <strain evidence="6 7">CECT 8504</strain>
    </source>
</reference>
<dbReference type="SUPFAM" id="SSF46785">
    <property type="entry name" value="Winged helix' DNA-binding domain"/>
    <property type="match status" value="1"/>
</dbReference>